<accession>A0A401RGQ6</accession>
<evidence type="ECO:0000256" key="7">
    <source>
        <dbReference type="ARBA" id="ARBA00023040"/>
    </source>
</evidence>
<dbReference type="GO" id="GO:0019957">
    <property type="term" value="F:C-C chemokine binding"/>
    <property type="evidence" value="ECO:0007669"/>
    <property type="project" value="TreeGrafter"/>
</dbReference>
<keyword evidence="3" id="KW-1003">Cell membrane</keyword>
<reference evidence="16 17" key="1">
    <citation type="journal article" date="2018" name="Nat. Ecol. Evol.">
        <title>Shark genomes provide insights into elasmobranch evolution and the origin of vertebrates.</title>
        <authorList>
            <person name="Hara Y"/>
            <person name="Yamaguchi K"/>
            <person name="Onimaru K"/>
            <person name="Kadota M"/>
            <person name="Koyanagi M"/>
            <person name="Keeley SD"/>
            <person name="Tatsumi K"/>
            <person name="Tanaka K"/>
            <person name="Motone F"/>
            <person name="Kageyama Y"/>
            <person name="Nozu R"/>
            <person name="Adachi N"/>
            <person name="Nishimura O"/>
            <person name="Nakagawa R"/>
            <person name="Tanegashima C"/>
            <person name="Kiyatake I"/>
            <person name="Matsumoto R"/>
            <person name="Murakumo K"/>
            <person name="Nishida K"/>
            <person name="Terakita A"/>
            <person name="Kuratani S"/>
            <person name="Sato K"/>
            <person name="Hyodo S Kuraku.S."/>
        </authorList>
    </citation>
    <scope>NUCLEOTIDE SEQUENCE [LARGE SCALE GENOMIC DNA]</scope>
</reference>
<organism evidence="16 17">
    <name type="scientific">Chiloscyllium punctatum</name>
    <name type="common">Brownbanded bambooshark</name>
    <name type="synonym">Hemiscyllium punctatum</name>
    <dbReference type="NCBI Taxonomy" id="137246"/>
    <lineage>
        <taxon>Eukaryota</taxon>
        <taxon>Metazoa</taxon>
        <taxon>Chordata</taxon>
        <taxon>Craniata</taxon>
        <taxon>Vertebrata</taxon>
        <taxon>Chondrichthyes</taxon>
        <taxon>Elasmobranchii</taxon>
        <taxon>Galeomorphii</taxon>
        <taxon>Galeoidea</taxon>
        <taxon>Orectolobiformes</taxon>
        <taxon>Hemiscylliidae</taxon>
        <taxon>Chiloscyllium</taxon>
    </lineage>
</organism>
<dbReference type="GO" id="GO:0019722">
    <property type="term" value="P:calcium-mediated signaling"/>
    <property type="evidence" value="ECO:0007669"/>
    <property type="project" value="TreeGrafter"/>
</dbReference>
<dbReference type="PROSITE" id="PS00237">
    <property type="entry name" value="G_PROTEIN_RECEP_F1_1"/>
    <property type="match status" value="1"/>
</dbReference>
<dbReference type="GO" id="GO:0006955">
    <property type="term" value="P:immune response"/>
    <property type="evidence" value="ECO:0007669"/>
    <property type="project" value="TreeGrafter"/>
</dbReference>
<dbReference type="PRINTS" id="PR00657">
    <property type="entry name" value="CCCHEMOKINER"/>
</dbReference>
<dbReference type="Pfam" id="PF00001">
    <property type="entry name" value="7tm_1"/>
    <property type="match status" value="1"/>
</dbReference>
<comment type="subcellular location">
    <subcellularLocation>
        <location evidence="2">Cell membrane</location>
        <topology evidence="2">Multi-pass membrane protein</topology>
    </subcellularLocation>
    <subcellularLocation>
        <location evidence="1">Early endosome</location>
    </subcellularLocation>
</comment>
<dbReference type="GO" id="GO:0005769">
    <property type="term" value="C:early endosome"/>
    <property type="evidence" value="ECO:0007669"/>
    <property type="project" value="UniProtKB-SubCell"/>
</dbReference>
<keyword evidence="8 14" id="KW-0472">Membrane</keyword>
<dbReference type="InterPro" id="IPR000276">
    <property type="entry name" value="GPCR_Rhodpsn"/>
</dbReference>
<feature type="transmembrane region" description="Helical" evidence="14">
    <location>
        <begin position="142"/>
        <end position="165"/>
    </location>
</feature>
<evidence type="ECO:0000256" key="14">
    <source>
        <dbReference type="SAM" id="Phobius"/>
    </source>
</evidence>
<dbReference type="InterPro" id="IPR000355">
    <property type="entry name" value="Chemokine_rcpt"/>
</dbReference>
<keyword evidence="17" id="KW-1185">Reference proteome</keyword>
<feature type="transmembrane region" description="Helical" evidence="14">
    <location>
        <begin position="33"/>
        <end position="54"/>
    </location>
</feature>
<keyword evidence="10 13" id="KW-0675">Receptor</keyword>
<dbReference type="STRING" id="137246.A0A401RGQ6"/>
<dbReference type="PANTHER" id="PTHR10489">
    <property type="entry name" value="CELL ADHESION MOLECULE"/>
    <property type="match status" value="1"/>
</dbReference>
<dbReference type="PRINTS" id="PR00237">
    <property type="entry name" value="GPCRRHODOPSN"/>
</dbReference>
<evidence type="ECO:0000313" key="16">
    <source>
        <dbReference type="EMBL" id="GCC17321.1"/>
    </source>
</evidence>
<dbReference type="SUPFAM" id="SSF81321">
    <property type="entry name" value="Family A G protein-coupled receptor-like"/>
    <property type="match status" value="1"/>
</dbReference>
<evidence type="ECO:0000256" key="8">
    <source>
        <dbReference type="ARBA" id="ARBA00023136"/>
    </source>
</evidence>
<comment type="similarity">
    <text evidence="13">Belongs to the G-protein coupled receptor 1 family.</text>
</comment>
<feature type="transmembrane region" description="Helical" evidence="14">
    <location>
        <begin position="201"/>
        <end position="222"/>
    </location>
</feature>
<feature type="non-terminal residue" evidence="16">
    <location>
        <position position="1"/>
    </location>
</feature>
<sequence length="352" mass="39373">EDYYGDFDISDLMVSQPCRPIVVQNFVRVFVPILYSLVLLLGVLGNMMVILIIGRLRSARRTLTDTFILHLAGADLLLVLTLPFWSVEAVIGWTFGTAMCKVIGAIFALNLYSSILFLVCISFDRYLAIVHAIHMYRKRKPVYVHLTCIVVWSFCLLLATVDLIFRDVYTSSYLNTSVCTYMFHPDSAAAWKLTIVATHHIIGFFAPMAAMLYCYCLIFKTLCRAHMLERQKTLKVVVALVVVFVVCWLPYNAVLFVDTLQSLGAVQPDCSGLNVLDISRTVTQSLGLIHSCLNPLLYAFIGVKFRREVLVLLAHVGCPTGRLASGRQSGKLKRTISAISDSETSTSHSVIW</sequence>
<evidence type="ECO:0000256" key="9">
    <source>
        <dbReference type="ARBA" id="ARBA00023157"/>
    </source>
</evidence>
<comment type="caution">
    <text evidence="16">The sequence shown here is derived from an EMBL/GenBank/DDBJ whole genome shotgun (WGS) entry which is preliminary data.</text>
</comment>
<keyword evidence="9" id="KW-1015">Disulfide bond</keyword>
<protein>
    <recommendedName>
        <fullName evidence="15">G-protein coupled receptors family 1 profile domain-containing protein</fullName>
    </recommendedName>
</protein>
<evidence type="ECO:0000256" key="6">
    <source>
        <dbReference type="ARBA" id="ARBA00022989"/>
    </source>
</evidence>
<dbReference type="PROSITE" id="PS50262">
    <property type="entry name" value="G_PROTEIN_RECEP_F1_2"/>
    <property type="match status" value="1"/>
</dbReference>
<evidence type="ECO:0000313" key="17">
    <source>
        <dbReference type="Proteomes" id="UP000287033"/>
    </source>
</evidence>
<feature type="domain" description="G-protein coupled receptors family 1 profile" evidence="15">
    <location>
        <begin position="45"/>
        <end position="298"/>
    </location>
</feature>
<evidence type="ECO:0000256" key="3">
    <source>
        <dbReference type="ARBA" id="ARBA00022475"/>
    </source>
</evidence>
<feature type="transmembrane region" description="Helical" evidence="14">
    <location>
        <begin position="66"/>
        <end position="85"/>
    </location>
</feature>
<dbReference type="OMA" id="IVHAIHM"/>
<keyword evidence="6 14" id="KW-1133">Transmembrane helix</keyword>
<dbReference type="OrthoDB" id="8576531at2759"/>
<dbReference type="EMBL" id="BEZZ01005435">
    <property type="protein sequence ID" value="GCC17321.1"/>
    <property type="molecule type" value="Genomic_DNA"/>
</dbReference>
<dbReference type="PRINTS" id="PR00645">
    <property type="entry name" value="CXCCHMKINER4"/>
</dbReference>
<keyword evidence="4 13" id="KW-0812">Transmembrane</keyword>
<evidence type="ECO:0000259" key="15">
    <source>
        <dbReference type="PROSITE" id="PS50262"/>
    </source>
</evidence>
<evidence type="ECO:0000256" key="11">
    <source>
        <dbReference type="ARBA" id="ARBA00023180"/>
    </source>
</evidence>
<dbReference type="GO" id="GO:0009897">
    <property type="term" value="C:external side of plasma membrane"/>
    <property type="evidence" value="ECO:0007669"/>
    <property type="project" value="TreeGrafter"/>
</dbReference>
<name>A0A401RGQ6_CHIPU</name>
<evidence type="ECO:0000256" key="5">
    <source>
        <dbReference type="ARBA" id="ARBA00022753"/>
    </source>
</evidence>
<dbReference type="Gene3D" id="1.20.1070.10">
    <property type="entry name" value="Rhodopsin 7-helix transmembrane proteins"/>
    <property type="match status" value="1"/>
</dbReference>
<gene>
    <name evidence="16" type="ORF">chiPu_0021991</name>
</gene>
<evidence type="ECO:0000256" key="12">
    <source>
        <dbReference type="ARBA" id="ARBA00023224"/>
    </source>
</evidence>
<dbReference type="GO" id="GO:0016493">
    <property type="term" value="F:C-C chemokine receptor activity"/>
    <property type="evidence" value="ECO:0007669"/>
    <property type="project" value="TreeGrafter"/>
</dbReference>
<keyword evidence="11" id="KW-0325">Glycoprotein</keyword>
<evidence type="ECO:0000256" key="4">
    <source>
        <dbReference type="ARBA" id="ARBA00022692"/>
    </source>
</evidence>
<proteinExistence type="inferred from homology"/>
<evidence type="ECO:0000256" key="2">
    <source>
        <dbReference type="ARBA" id="ARBA00004651"/>
    </source>
</evidence>
<dbReference type="InterPro" id="IPR017452">
    <property type="entry name" value="GPCR_Rhodpsn_7TM"/>
</dbReference>
<feature type="transmembrane region" description="Helical" evidence="14">
    <location>
        <begin position="91"/>
        <end position="121"/>
    </location>
</feature>
<evidence type="ECO:0000256" key="10">
    <source>
        <dbReference type="ARBA" id="ARBA00023170"/>
    </source>
</evidence>
<keyword evidence="7 13" id="KW-0297">G-protein coupled receptor</keyword>
<keyword evidence="5" id="KW-0967">Endosome</keyword>
<dbReference type="GO" id="GO:0060326">
    <property type="term" value="P:cell chemotaxis"/>
    <property type="evidence" value="ECO:0007669"/>
    <property type="project" value="TreeGrafter"/>
</dbReference>
<dbReference type="CDD" id="cd14984">
    <property type="entry name" value="7tmA_Chemokine_R"/>
    <property type="match status" value="1"/>
</dbReference>
<dbReference type="InterPro" id="IPR001277">
    <property type="entry name" value="CXCR4/ACKR2"/>
</dbReference>
<keyword evidence="12 13" id="KW-0807">Transducer</keyword>
<evidence type="ECO:0000256" key="13">
    <source>
        <dbReference type="RuleBase" id="RU000688"/>
    </source>
</evidence>
<dbReference type="PANTHER" id="PTHR10489:SF671">
    <property type="entry name" value="C-X-C CHEMOKINE RECEPTOR TYPE 3"/>
    <property type="match status" value="1"/>
</dbReference>
<dbReference type="Proteomes" id="UP000287033">
    <property type="component" value="Unassembled WGS sequence"/>
</dbReference>
<dbReference type="AlphaFoldDB" id="A0A401RGQ6"/>
<dbReference type="GO" id="GO:0007204">
    <property type="term" value="P:positive regulation of cytosolic calcium ion concentration"/>
    <property type="evidence" value="ECO:0007669"/>
    <property type="project" value="TreeGrafter"/>
</dbReference>
<dbReference type="InterPro" id="IPR050119">
    <property type="entry name" value="CCR1-9-like"/>
</dbReference>
<evidence type="ECO:0000256" key="1">
    <source>
        <dbReference type="ARBA" id="ARBA00004412"/>
    </source>
</evidence>
<feature type="transmembrane region" description="Helical" evidence="14">
    <location>
        <begin position="234"/>
        <end position="251"/>
    </location>
</feature>